<proteinExistence type="predicted"/>
<keyword evidence="3" id="KW-1185">Reference proteome</keyword>
<evidence type="ECO:0000256" key="1">
    <source>
        <dbReference type="SAM" id="MobiDB-lite"/>
    </source>
</evidence>
<evidence type="ECO:0000313" key="2">
    <source>
        <dbReference type="EMBL" id="KOC60239.1"/>
    </source>
</evidence>
<accession>A0A0L7QNU6</accession>
<dbReference type="EMBL" id="KQ414850">
    <property type="protein sequence ID" value="KOC60239.1"/>
    <property type="molecule type" value="Genomic_DNA"/>
</dbReference>
<protein>
    <submittedName>
        <fullName evidence="2">Uncharacterized protein</fullName>
    </submittedName>
</protein>
<dbReference type="Proteomes" id="UP000053825">
    <property type="component" value="Unassembled WGS sequence"/>
</dbReference>
<evidence type="ECO:0000313" key="3">
    <source>
        <dbReference type="Proteomes" id="UP000053825"/>
    </source>
</evidence>
<dbReference type="AlphaFoldDB" id="A0A0L7QNU6"/>
<gene>
    <name evidence="2" type="ORF">WH47_09444</name>
</gene>
<name>A0A0L7QNU6_9HYME</name>
<reference evidence="2 3" key="1">
    <citation type="submission" date="2015-07" db="EMBL/GenBank/DDBJ databases">
        <title>The genome of Habropoda laboriosa.</title>
        <authorList>
            <person name="Pan H."/>
            <person name="Kapheim K."/>
        </authorList>
    </citation>
    <scope>NUCLEOTIDE SEQUENCE [LARGE SCALE GENOMIC DNA]</scope>
    <source>
        <strain evidence="2">0110345459</strain>
    </source>
</reference>
<sequence>MISESARPPSLLPSKSPRKLPPSSNDSRQKKKKKKEITSFLTDNILLVEGT</sequence>
<organism evidence="2 3">
    <name type="scientific">Habropoda laboriosa</name>
    <dbReference type="NCBI Taxonomy" id="597456"/>
    <lineage>
        <taxon>Eukaryota</taxon>
        <taxon>Metazoa</taxon>
        <taxon>Ecdysozoa</taxon>
        <taxon>Arthropoda</taxon>
        <taxon>Hexapoda</taxon>
        <taxon>Insecta</taxon>
        <taxon>Pterygota</taxon>
        <taxon>Neoptera</taxon>
        <taxon>Endopterygota</taxon>
        <taxon>Hymenoptera</taxon>
        <taxon>Apocrita</taxon>
        <taxon>Aculeata</taxon>
        <taxon>Apoidea</taxon>
        <taxon>Anthophila</taxon>
        <taxon>Apidae</taxon>
        <taxon>Habropoda</taxon>
    </lineage>
</organism>
<feature type="region of interest" description="Disordered" evidence="1">
    <location>
        <begin position="1"/>
        <end position="37"/>
    </location>
</feature>